<evidence type="ECO:0000313" key="14">
    <source>
        <dbReference type="Proteomes" id="UP000237968"/>
    </source>
</evidence>
<dbReference type="CDD" id="cd06223">
    <property type="entry name" value="PRTases_typeI"/>
    <property type="match status" value="1"/>
</dbReference>
<evidence type="ECO:0000256" key="8">
    <source>
        <dbReference type="PIRNR" id="PIRNR000485"/>
    </source>
</evidence>
<evidence type="ECO:0000256" key="6">
    <source>
        <dbReference type="ARBA" id="ARBA00022962"/>
    </source>
</evidence>
<gene>
    <name evidence="7 13" type="primary">purF</name>
    <name evidence="13" type="ORF">ENSA5_63900</name>
</gene>
<sequence length="468" mass="51416">MCGVFGIFNHPEAANLAYLGLHSLQHRGQESAGVVSNDRGTLHAVRQMGHVADVFNEHRLAQLTGRLAVGHVRYTTAGGSLPKNIQPLTVEYRHGSVAIAHNGNLVNAEELRDELEHEGSIFHTNADTEVVLQLMARSNERDWVDNLFAALGRLRGAFSIVMTSGERLVAARDPHGFRPLILGRIKGEYPHPHYGKNAWVVASETCAFDLINAERVRDIEPGEILVIDGEGLRSSRLKPEPKRFCVFEHVYFARPDSVLDEVAVYDARVEMGRALAREQGTEADVVIPVPDSGVVAALGYAKEAGLPFEMGLIRNHYVGRTFIEPKDSIRHFGVRLKLNAVPQLLRGKRVVVVDDSIVRGTTSRKIVKMIRQAGAAEVHVRISSPPVSNPCHYGIDTPTRAELIASSYSVEETARFIEADSLGYLSPAGLLSAVGESGDDNYCSACFTGRYPVPLRATSRRQLRLIEV</sequence>
<keyword evidence="6 7" id="KW-0315">Glutamine amidotransferase</keyword>
<evidence type="ECO:0000256" key="2">
    <source>
        <dbReference type="ARBA" id="ARBA00010138"/>
    </source>
</evidence>
<evidence type="ECO:0000313" key="13">
    <source>
        <dbReference type="EMBL" id="PRP90587.1"/>
    </source>
</evidence>
<comment type="function">
    <text evidence="7">Catalyzes the formation of phosphoribosylamine from phosphoribosylpyrophosphate (PRPP) and glutamine.</text>
</comment>
<dbReference type="Gene3D" id="3.40.50.2020">
    <property type="match status" value="1"/>
</dbReference>
<dbReference type="InterPro" id="IPR000836">
    <property type="entry name" value="PRTase_dom"/>
</dbReference>
<protein>
    <recommendedName>
        <fullName evidence="7">Amidophosphoribosyltransferase</fullName>
        <shortName evidence="7">ATase</shortName>
        <ecNumber evidence="7">2.4.2.14</ecNumber>
    </recommendedName>
    <alternativeName>
        <fullName evidence="7">Glutamine phosphoribosylpyrophosphate amidotransferase</fullName>
        <shortName evidence="7">GPATase</shortName>
    </alternativeName>
</protein>
<dbReference type="PANTHER" id="PTHR11907">
    <property type="entry name" value="AMIDOPHOSPHORIBOSYLTRANSFERASE"/>
    <property type="match status" value="1"/>
</dbReference>
<dbReference type="GO" id="GO:0000287">
    <property type="term" value="F:magnesium ion binding"/>
    <property type="evidence" value="ECO:0007669"/>
    <property type="project" value="UniProtKB-UniRule"/>
</dbReference>
<evidence type="ECO:0000256" key="4">
    <source>
        <dbReference type="ARBA" id="ARBA00022679"/>
    </source>
</evidence>
<dbReference type="CDD" id="cd00715">
    <property type="entry name" value="GPATase_N"/>
    <property type="match status" value="1"/>
</dbReference>
<dbReference type="InterPro" id="IPR029055">
    <property type="entry name" value="Ntn_hydrolases_N"/>
</dbReference>
<reference evidence="13 14" key="1">
    <citation type="submission" date="2018-03" db="EMBL/GenBank/DDBJ databases">
        <title>Draft Genome Sequences of the Obligatory Marine Myxobacteria Enhygromyxa salina SWB005.</title>
        <authorList>
            <person name="Poehlein A."/>
            <person name="Moghaddam J.A."/>
            <person name="Harms H."/>
            <person name="Alanjari M."/>
            <person name="Koenig G.M."/>
            <person name="Daniel R."/>
            <person name="Schaeberle T.F."/>
        </authorList>
    </citation>
    <scope>NUCLEOTIDE SEQUENCE [LARGE SCALE GENOMIC DNA]</scope>
    <source>
        <strain evidence="13 14">SWB005</strain>
    </source>
</reference>
<dbReference type="InterPro" id="IPR035584">
    <property type="entry name" value="PurF_N"/>
</dbReference>
<feature type="binding site" evidence="7 11">
    <location>
        <position position="446"/>
    </location>
    <ligand>
        <name>[4Fe-4S] cluster</name>
        <dbReference type="ChEBI" id="CHEBI:49883"/>
    </ligand>
</feature>
<feature type="binding site" evidence="7 10">
    <location>
        <position position="354"/>
    </location>
    <ligand>
        <name>Mg(2+)</name>
        <dbReference type="ChEBI" id="CHEBI:18420"/>
    </ligand>
</feature>
<evidence type="ECO:0000256" key="3">
    <source>
        <dbReference type="ARBA" id="ARBA00022676"/>
    </source>
</evidence>
<dbReference type="Proteomes" id="UP000237968">
    <property type="component" value="Unassembled WGS sequence"/>
</dbReference>
<keyword evidence="3 7" id="KW-0328">Glycosyltransferase</keyword>
<proteinExistence type="inferred from homology"/>
<dbReference type="Gene3D" id="3.60.20.10">
    <property type="entry name" value="Glutamine Phosphoribosylpyrophosphate, subunit 1, domain 1"/>
    <property type="match status" value="1"/>
</dbReference>
<comment type="similarity">
    <text evidence="2 7 8">In the C-terminal section; belongs to the purine/pyrimidine phosphoribosyltransferase family.</text>
</comment>
<evidence type="ECO:0000256" key="5">
    <source>
        <dbReference type="ARBA" id="ARBA00022755"/>
    </source>
</evidence>
<evidence type="ECO:0000256" key="11">
    <source>
        <dbReference type="PIRSR" id="PIRSR000485-3"/>
    </source>
</evidence>
<dbReference type="SUPFAM" id="SSF56235">
    <property type="entry name" value="N-terminal nucleophile aminohydrolases (Ntn hydrolases)"/>
    <property type="match status" value="1"/>
</dbReference>
<keyword evidence="5 7" id="KW-0658">Purine biosynthesis</keyword>
<name>A0A2S9XCK8_9BACT</name>
<dbReference type="SUPFAM" id="SSF53271">
    <property type="entry name" value="PRTase-like"/>
    <property type="match status" value="1"/>
</dbReference>
<dbReference type="EMBL" id="PVNK01000278">
    <property type="protein sequence ID" value="PRP90587.1"/>
    <property type="molecule type" value="Genomic_DNA"/>
</dbReference>
<dbReference type="PIRSF" id="PIRSF000485">
    <property type="entry name" value="Amd_phspho_trans"/>
    <property type="match status" value="1"/>
</dbReference>
<dbReference type="EC" id="2.4.2.14" evidence="7"/>
<dbReference type="AlphaFoldDB" id="A0A2S9XCK8"/>
<dbReference type="HAMAP" id="MF_01931">
    <property type="entry name" value="PurF"/>
    <property type="match status" value="1"/>
</dbReference>
<evidence type="ECO:0000256" key="9">
    <source>
        <dbReference type="PIRSR" id="PIRSR000485-1"/>
    </source>
</evidence>
<feature type="binding site" evidence="7 10">
    <location>
        <position position="355"/>
    </location>
    <ligand>
        <name>Mg(2+)</name>
        <dbReference type="ChEBI" id="CHEBI:18420"/>
    </ligand>
</feature>
<dbReference type="InterPro" id="IPR005854">
    <property type="entry name" value="PurF"/>
</dbReference>
<dbReference type="InterPro" id="IPR017932">
    <property type="entry name" value="GATase_2_dom"/>
</dbReference>
<comment type="catalytic activity">
    <reaction evidence="7 8">
        <text>5-phospho-beta-D-ribosylamine + L-glutamate + diphosphate = 5-phospho-alpha-D-ribose 1-diphosphate + L-glutamine + H2O</text>
        <dbReference type="Rhea" id="RHEA:14905"/>
        <dbReference type="ChEBI" id="CHEBI:15377"/>
        <dbReference type="ChEBI" id="CHEBI:29985"/>
        <dbReference type="ChEBI" id="CHEBI:33019"/>
        <dbReference type="ChEBI" id="CHEBI:58017"/>
        <dbReference type="ChEBI" id="CHEBI:58359"/>
        <dbReference type="ChEBI" id="CHEBI:58681"/>
        <dbReference type="EC" id="2.4.2.14"/>
    </reaction>
</comment>
<keyword evidence="7 11" id="KW-0411">Iron-sulfur</keyword>
<dbReference type="GO" id="GO:0006189">
    <property type="term" value="P:'de novo' IMP biosynthetic process"/>
    <property type="evidence" value="ECO:0007669"/>
    <property type="project" value="UniProtKB-UniRule"/>
</dbReference>
<feature type="active site" description="Nucleophile" evidence="7 9">
    <location>
        <position position="2"/>
    </location>
</feature>
<dbReference type="GO" id="GO:0009113">
    <property type="term" value="P:purine nucleobase biosynthetic process"/>
    <property type="evidence" value="ECO:0007669"/>
    <property type="project" value="UniProtKB-UniRule"/>
</dbReference>
<dbReference type="UniPathway" id="UPA00074">
    <property type="reaction ID" value="UER00124"/>
</dbReference>
<evidence type="ECO:0000256" key="7">
    <source>
        <dbReference type="HAMAP-Rule" id="MF_01931"/>
    </source>
</evidence>
<keyword evidence="7" id="KW-0004">4Fe-4S</keyword>
<keyword evidence="7 10" id="KW-0479">Metal-binding</keyword>
<comment type="pathway">
    <text evidence="1 7 8">Purine metabolism; IMP biosynthesis via de novo pathway; N(1)-(5-phospho-D-ribosyl)glycinamide from 5-phospho-alpha-D-ribose 1-diphosphate: step 1/2.</text>
</comment>
<dbReference type="NCBIfam" id="TIGR01134">
    <property type="entry name" value="purF"/>
    <property type="match status" value="1"/>
</dbReference>
<comment type="cofactor">
    <cofactor evidence="7 11">
        <name>[4Fe-4S] cluster</name>
        <dbReference type="ChEBI" id="CHEBI:49883"/>
    </cofactor>
    <text evidence="7 11">Binds 1 [4Fe-4S] cluster per subunit.</text>
</comment>
<dbReference type="RefSeq" id="WP_106395558.1">
    <property type="nucleotide sequence ID" value="NZ_PVNK01000278.1"/>
</dbReference>
<dbReference type="InterPro" id="IPR029057">
    <property type="entry name" value="PRTase-like"/>
</dbReference>
<keyword evidence="4 7" id="KW-0808">Transferase</keyword>
<feature type="domain" description="Glutamine amidotransferase type-2" evidence="12">
    <location>
        <begin position="2"/>
        <end position="230"/>
    </location>
</feature>
<feature type="binding site" evidence="7 11">
    <location>
        <position position="443"/>
    </location>
    <ligand>
        <name>[4Fe-4S] cluster</name>
        <dbReference type="ChEBI" id="CHEBI:49883"/>
    </ligand>
</feature>
<feature type="binding site" evidence="7 11">
    <location>
        <position position="391"/>
    </location>
    <ligand>
        <name>[4Fe-4S] cluster</name>
        <dbReference type="ChEBI" id="CHEBI:49883"/>
    </ligand>
</feature>
<keyword evidence="7 11" id="KW-0408">Iron</keyword>
<feature type="binding site" evidence="7 11">
    <location>
        <position position="245"/>
    </location>
    <ligand>
        <name>[4Fe-4S] cluster</name>
        <dbReference type="ChEBI" id="CHEBI:49883"/>
    </ligand>
</feature>
<evidence type="ECO:0000259" key="12">
    <source>
        <dbReference type="PROSITE" id="PS51278"/>
    </source>
</evidence>
<accession>A0A2S9XCK8</accession>
<dbReference type="PROSITE" id="PS51278">
    <property type="entry name" value="GATASE_TYPE_2"/>
    <property type="match status" value="1"/>
</dbReference>
<evidence type="ECO:0000256" key="10">
    <source>
        <dbReference type="PIRSR" id="PIRSR000485-2"/>
    </source>
</evidence>
<dbReference type="Pfam" id="PF00156">
    <property type="entry name" value="Pribosyltran"/>
    <property type="match status" value="1"/>
</dbReference>
<feature type="binding site" evidence="7 10">
    <location>
        <position position="292"/>
    </location>
    <ligand>
        <name>Mg(2+)</name>
        <dbReference type="ChEBI" id="CHEBI:18420"/>
    </ligand>
</feature>
<dbReference type="GO" id="GO:0051539">
    <property type="term" value="F:4 iron, 4 sulfur cluster binding"/>
    <property type="evidence" value="ECO:0007669"/>
    <property type="project" value="UniProtKB-KW"/>
</dbReference>
<evidence type="ECO:0000256" key="1">
    <source>
        <dbReference type="ARBA" id="ARBA00005209"/>
    </source>
</evidence>
<keyword evidence="7 10" id="KW-0460">Magnesium</keyword>
<comment type="caution">
    <text evidence="13">The sequence shown here is derived from an EMBL/GenBank/DDBJ whole genome shotgun (WGS) entry which is preliminary data.</text>
</comment>
<dbReference type="Pfam" id="PF13537">
    <property type="entry name" value="GATase_7"/>
    <property type="match status" value="1"/>
</dbReference>
<keyword evidence="14" id="KW-1185">Reference proteome</keyword>
<comment type="cofactor">
    <cofactor evidence="7 10">
        <name>Mg(2+)</name>
        <dbReference type="ChEBI" id="CHEBI:18420"/>
    </cofactor>
    <text evidence="7 10">Binds 1 Mg(2+) ion per subunit.</text>
</comment>
<organism evidence="13 14">
    <name type="scientific">Enhygromyxa salina</name>
    <dbReference type="NCBI Taxonomy" id="215803"/>
    <lineage>
        <taxon>Bacteria</taxon>
        <taxon>Pseudomonadati</taxon>
        <taxon>Myxococcota</taxon>
        <taxon>Polyangia</taxon>
        <taxon>Nannocystales</taxon>
        <taxon>Nannocystaceae</taxon>
        <taxon>Enhygromyxa</taxon>
    </lineage>
</organism>
<dbReference type="GO" id="GO:0004044">
    <property type="term" value="F:amidophosphoribosyltransferase activity"/>
    <property type="evidence" value="ECO:0007669"/>
    <property type="project" value="UniProtKB-UniRule"/>
</dbReference>
<dbReference type="OrthoDB" id="9801213at2"/>